<accession>A0ABR9ANE9</accession>
<reference evidence="2 3" key="1">
    <citation type="submission" date="2020-09" db="EMBL/GenBank/DDBJ databases">
        <title>Echinicola sp. CAU 1574 isolated from sand of Sido Beach.</title>
        <authorList>
            <person name="Kim W."/>
        </authorList>
    </citation>
    <scope>NUCLEOTIDE SEQUENCE [LARGE SCALE GENOMIC DNA]</scope>
    <source>
        <strain evidence="2 3">CAU 1574</strain>
    </source>
</reference>
<gene>
    <name evidence="2" type="ORF">IFO69_15055</name>
</gene>
<dbReference type="SUPFAM" id="SSF47413">
    <property type="entry name" value="lambda repressor-like DNA-binding domains"/>
    <property type="match status" value="1"/>
</dbReference>
<feature type="domain" description="HTH cro/C1-type" evidence="1">
    <location>
        <begin position="10"/>
        <end position="64"/>
    </location>
</feature>
<dbReference type="CDD" id="cd00093">
    <property type="entry name" value="HTH_XRE"/>
    <property type="match status" value="1"/>
</dbReference>
<dbReference type="InterPro" id="IPR010982">
    <property type="entry name" value="Lambda_DNA-bd_dom_sf"/>
</dbReference>
<organism evidence="2 3">
    <name type="scientific">Echinicola arenosa</name>
    <dbReference type="NCBI Taxonomy" id="2774144"/>
    <lineage>
        <taxon>Bacteria</taxon>
        <taxon>Pseudomonadati</taxon>
        <taxon>Bacteroidota</taxon>
        <taxon>Cytophagia</taxon>
        <taxon>Cytophagales</taxon>
        <taxon>Cyclobacteriaceae</taxon>
        <taxon>Echinicola</taxon>
    </lineage>
</organism>
<evidence type="ECO:0000259" key="1">
    <source>
        <dbReference type="PROSITE" id="PS50943"/>
    </source>
</evidence>
<dbReference type="PROSITE" id="PS50943">
    <property type="entry name" value="HTH_CROC1"/>
    <property type="match status" value="1"/>
</dbReference>
<dbReference type="SMART" id="SM00530">
    <property type="entry name" value="HTH_XRE"/>
    <property type="match status" value="1"/>
</dbReference>
<evidence type="ECO:0000313" key="2">
    <source>
        <dbReference type="EMBL" id="MBD8490074.1"/>
    </source>
</evidence>
<comment type="caution">
    <text evidence="2">The sequence shown here is derived from an EMBL/GenBank/DDBJ whole genome shotgun (WGS) entry which is preliminary data.</text>
</comment>
<dbReference type="EMBL" id="JACYTQ010000005">
    <property type="protein sequence ID" value="MBD8490074.1"/>
    <property type="molecule type" value="Genomic_DNA"/>
</dbReference>
<keyword evidence="3" id="KW-1185">Reference proteome</keyword>
<protein>
    <submittedName>
        <fullName evidence="2">Helix-turn-helix transcriptional regulator</fullName>
    </submittedName>
</protein>
<name>A0ABR9ANE9_9BACT</name>
<dbReference type="Proteomes" id="UP000647133">
    <property type="component" value="Unassembled WGS sequence"/>
</dbReference>
<sequence length="77" mass="8834">MSISKNYNCIKSVLATKGKTQKWLSEELRINVNTVSSWCRNTKQPKYENLYEIALILGVEMGDLLTKIKDLRDISAK</sequence>
<dbReference type="RefSeq" id="WP_192010955.1">
    <property type="nucleotide sequence ID" value="NZ_JACYTQ010000005.1"/>
</dbReference>
<dbReference type="Pfam" id="PF13443">
    <property type="entry name" value="HTH_26"/>
    <property type="match status" value="1"/>
</dbReference>
<dbReference type="Gene3D" id="1.10.260.40">
    <property type="entry name" value="lambda repressor-like DNA-binding domains"/>
    <property type="match status" value="1"/>
</dbReference>
<dbReference type="InterPro" id="IPR001387">
    <property type="entry name" value="Cro/C1-type_HTH"/>
</dbReference>
<evidence type="ECO:0000313" key="3">
    <source>
        <dbReference type="Proteomes" id="UP000647133"/>
    </source>
</evidence>
<proteinExistence type="predicted"/>